<dbReference type="RefSeq" id="WP_143394564.1">
    <property type="nucleotide sequence ID" value="NZ_FUWU01000085.1"/>
</dbReference>
<dbReference type="STRING" id="28122.SAMN02745108_02817"/>
<gene>
    <name evidence="1" type="ORF">SAMN02745108_02817</name>
</gene>
<dbReference type="EMBL" id="FUWU01000085">
    <property type="protein sequence ID" value="SKA18681.1"/>
    <property type="molecule type" value="Genomic_DNA"/>
</dbReference>
<evidence type="ECO:0000313" key="2">
    <source>
        <dbReference type="Proteomes" id="UP000190449"/>
    </source>
</evidence>
<organism evidence="1 2">
    <name type="scientific">Fibrobacter intestinalis</name>
    <dbReference type="NCBI Taxonomy" id="28122"/>
    <lineage>
        <taxon>Bacteria</taxon>
        <taxon>Pseudomonadati</taxon>
        <taxon>Fibrobacterota</taxon>
        <taxon>Fibrobacteria</taxon>
        <taxon>Fibrobacterales</taxon>
        <taxon>Fibrobacteraceae</taxon>
        <taxon>Fibrobacter</taxon>
    </lineage>
</organism>
<reference evidence="1 2" key="1">
    <citation type="submission" date="2017-02" db="EMBL/GenBank/DDBJ databases">
        <authorList>
            <person name="Peterson S.W."/>
        </authorList>
    </citation>
    <scope>NUCLEOTIDE SEQUENCE [LARGE SCALE GENOMIC DNA]</scope>
    <source>
        <strain evidence="1 2">ATCC 43854</strain>
    </source>
</reference>
<proteinExistence type="predicted"/>
<protein>
    <recommendedName>
        <fullName evidence="3">BrnA antitoxin of type II toxin-antitoxin system</fullName>
    </recommendedName>
</protein>
<accession>A0A1T4RSS6</accession>
<dbReference type="AlphaFoldDB" id="A0A1T4RSS6"/>
<name>A0A1T4RSS6_9BACT</name>
<evidence type="ECO:0008006" key="3">
    <source>
        <dbReference type="Google" id="ProtNLM"/>
    </source>
</evidence>
<evidence type="ECO:0000313" key="1">
    <source>
        <dbReference type="EMBL" id="SKA18681.1"/>
    </source>
</evidence>
<sequence>MEKKMKVNKNAKMTAAEMDEFESDLTALFEDGIRDGSAIVSDGPWADTVKAIKERRRREETKMASFRLPVWVIEGLKRNAEKGGVKYSEYAIETLAKAAV</sequence>
<dbReference type="Proteomes" id="UP000190449">
    <property type="component" value="Unassembled WGS sequence"/>
</dbReference>